<dbReference type="KEGG" id="txi:TH3_21913"/>
<dbReference type="AlphaFoldDB" id="A0AB72UK92"/>
<protein>
    <submittedName>
        <fullName evidence="1">Uncharacterized protein</fullName>
    </submittedName>
</protein>
<proteinExistence type="predicted"/>
<reference evidence="1 2" key="1">
    <citation type="journal article" date="2012" name="J. Bacteriol.">
        <title>Genome sequence of Thalassospira xiamenensis type strain M-5.</title>
        <authorList>
            <person name="Lai Q."/>
            <person name="Shao Z."/>
        </authorList>
    </citation>
    <scope>NUCLEOTIDE SEQUENCE [LARGE SCALE GENOMIC DNA]</scope>
    <source>
        <strain evidence="1 2">M-5</strain>
    </source>
</reference>
<geneLocation type="plasmid" evidence="2"/>
<keyword evidence="1" id="KW-0614">Plasmid</keyword>
<name>A0AB72UK92_9PROT</name>
<organism evidence="1 2">
    <name type="scientific">Thalassospira xiamenensis M-5 = DSM 17429</name>
    <dbReference type="NCBI Taxonomy" id="1123366"/>
    <lineage>
        <taxon>Bacteria</taxon>
        <taxon>Pseudomonadati</taxon>
        <taxon>Pseudomonadota</taxon>
        <taxon>Alphaproteobacteria</taxon>
        <taxon>Rhodospirillales</taxon>
        <taxon>Thalassospiraceae</taxon>
        <taxon>Thalassospira</taxon>
    </lineage>
</organism>
<dbReference type="RefSeq" id="WP_007091055.1">
    <property type="nucleotide sequence ID" value="NZ_CP004389.1"/>
</dbReference>
<dbReference type="Proteomes" id="UP000007127">
    <property type="component" value="Plasmid"/>
</dbReference>
<evidence type="ECO:0000313" key="1">
    <source>
        <dbReference type="EMBL" id="AJD54455.1"/>
    </source>
</evidence>
<gene>
    <name evidence="1" type="ORF">TH3_21913</name>
</gene>
<sequence length="140" mass="15426">MARKSYVLTYDRPGYDLIATQNSYSYRLRAPLMIKEDRLVLADGSVMAPGDKFTAIGGGNTSAVFSSIVLKEGYLTFLGLLRDSLDGEEHCLFSYSSFPDLLLYFGGLVIGKDPLDLFFSTPGVAGRRIETTKIVRVPID</sequence>
<dbReference type="GeneID" id="31930018"/>
<dbReference type="EMBL" id="CP004389">
    <property type="protein sequence ID" value="AJD54455.1"/>
    <property type="molecule type" value="Genomic_DNA"/>
</dbReference>
<evidence type="ECO:0000313" key="2">
    <source>
        <dbReference type="Proteomes" id="UP000007127"/>
    </source>
</evidence>
<accession>A0AB72UK92</accession>